<evidence type="ECO:0000259" key="2">
    <source>
        <dbReference type="Pfam" id="PF02698"/>
    </source>
</evidence>
<dbReference type="EMBL" id="QYUK01000016">
    <property type="protein sequence ID" value="RJF80727.1"/>
    <property type="molecule type" value="Genomic_DNA"/>
</dbReference>
<organism evidence="3 4">
    <name type="scientific">Oleomonas cavernae</name>
    <dbReference type="NCBI Taxonomy" id="2320859"/>
    <lineage>
        <taxon>Bacteria</taxon>
        <taxon>Pseudomonadati</taxon>
        <taxon>Pseudomonadota</taxon>
        <taxon>Alphaproteobacteria</taxon>
        <taxon>Acetobacterales</taxon>
        <taxon>Acetobacteraceae</taxon>
        <taxon>Oleomonas</taxon>
    </lineage>
</organism>
<feature type="domain" description="DUF218" evidence="2">
    <location>
        <begin position="37"/>
        <end position="156"/>
    </location>
</feature>
<evidence type="ECO:0000313" key="3">
    <source>
        <dbReference type="EMBL" id="RJF80727.1"/>
    </source>
</evidence>
<gene>
    <name evidence="3" type="ORF">D3874_26935</name>
</gene>
<dbReference type="GO" id="GO:0005886">
    <property type="term" value="C:plasma membrane"/>
    <property type="evidence" value="ECO:0007669"/>
    <property type="project" value="TreeGrafter"/>
</dbReference>
<accession>A0A418VU98</accession>
<sequence length="212" mass="22906">MRSVRFVLLILSFLLGAYGWFLGRIPTSVADPTRETDGIVVLTGGALRLDEAAVLLTQGRAKRLLISGVSTDTLPEDIRSRLPGLPPDLFQCCVDLGYQARNTIGNADEAAAWATAKDMHTLRVVTAAYHMPRALIELRRTLPQVDLVPHPVFPERVFDSGTLPPVTAPLEFGKYILALVRLRLSGLEPPGDGSVVSRLPTAPPTLAPEPAP</sequence>
<proteinExistence type="predicted"/>
<feature type="compositionally biased region" description="Pro residues" evidence="1">
    <location>
        <begin position="201"/>
        <end position="212"/>
    </location>
</feature>
<dbReference type="InterPro" id="IPR051599">
    <property type="entry name" value="Cell_Envelope_Assoc"/>
</dbReference>
<dbReference type="Proteomes" id="UP000284605">
    <property type="component" value="Unassembled WGS sequence"/>
</dbReference>
<protein>
    <submittedName>
        <fullName evidence="3">YdcF family protein</fullName>
    </submittedName>
</protein>
<dbReference type="CDD" id="cd06259">
    <property type="entry name" value="YdcF-like"/>
    <property type="match status" value="1"/>
</dbReference>
<dbReference type="GO" id="GO:0000270">
    <property type="term" value="P:peptidoglycan metabolic process"/>
    <property type="evidence" value="ECO:0007669"/>
    <property type="project" value="TreeGrafter"/>
</dbReference>
<dbReference type="Pfam" id="PF02698">
    <property type="entry name" value="DUF218"/>
    <property type="match status" value="1"/>
</dbReference>
<evidence type="ECO:0000256" key="1">
    <source>
        <dbReference type="SAM" id="MobiDB-lite"/>
    </source>
</evidence>
<name>A0A418VU98_9PROT</name>
<feature type="region of interest" description="Disordered" evidence="1">
    <location>
        <begin position="192"/>
        <end position="212"/>
    </location>
</feature>
<dbReference type="InterPro" id="IPR003848">
    <property type="entry name" value="DUF218"/>
</dbReference>
<evidence type="ECO:0000313" key="4">
    <source>
        <dbReference type="Proteomes" id="UP000284605"/>
    </source>
</evidence>
<dbReference type="RefSeq" id="WP_119782779.1">
    <property type="nucleotide sequence ID" value="NZ_QYUK01000016.1"/>
</dbReference>
<dbReference type="OrthoDB" id="9812311at2"/>
<dbReference type="PANTHER" id="PTHR30336:SF4">
    <property type="entry name" value="ENVELOPE BIOGENESIS FACTOR ELYC"/>
    <property type="match status" value="1"/>
</dbReference>
<dbReference type="GO" id="GO:0043164">
    <property type="term" value="P:Gram-negative-bacterium-type cell wall biogenesis"/>
    <property type="evidence" value="ECO:0007669"/>
    <property type="project" value="TreeGrafter"/>
</dbReference>
<dbReference type="AlphaFoldDB" id="A0A418VU98"/>
<dbReference type="PANTHER" id="PTHR30336">
    <property type="entry name" value="INNER MEMBRANE PROTEIN, PROBABLE PERMEASE"/>
    <property type="match status" value="1"/>
</dbReference>
<keyword evidence="4" id="KW-1185">Reference proteome</keyword>
<reference evidence="3 4" key="1">
    <citation type="submission" date="2018-09" db="EMBL/GenBank/DDBJ databases">
        <authorList>
            <person name="Zhu H."/>
        </authorList>
    </citation>
    <scope>NUCLEOTIDE SEQUENCE [LARGE SCALE GENOMIC DNA]</scope>
    <source>
        <strain evidence="3 4">K1W22B-8</strain>
    </source>
</reference>
<comment type="caution">
    <text evidence="3">The sequence shown here is derived from an EMBL/GenBank/DDBJ whole genome shotgun (WGS) entry which is preliminary data.</text>
</comment>